<protein>
    <submittedName>
        <fullName evidence="1">Uncharacterized protein</fullName>
    </submittedName>
</protein>
<accession>A0A1N6F6V9</accession>
<name>A0A1N6F6V9_9BURK</name>
<dbReference type="Proteomes" id="UP000185151">
    <property type="component" value="Unassembled WGS sequence"/>
</dbReference>
<keyword evidence="2" id="KW-1185">Reference proteome</keyword>
<sequence length="44" mass="5353">MNESVNEFDTLLKSRRSIRAFLPTRVNQLRTEREPVERFVKFLE</sequence>
<organism evidence="1 2">
    <name type="scientific">Paraburkholderia phenazinium</name>
    <dbReference type="NCBI Taxonomy" id="60549"/>
    <lineage>
        <taxon>Bacteria</taxon>
        <taxon>Pseudomonadati</taxon>
        <taxon>Pseudomonadota</taxon>
        <taxon>Betaproteobacteria</taxon>
        <taxon>Burkholderiales</taxon>
        <taxon>Burkholderiaceae</taxon>
        <taxon>Paraburkholderia</taxon>
    </lineage>
</organism>
<evidence type="ECO:0000313" key="1">
    <source>
        <dbReference type="EMBL" id="SIN91005.1"/>
    </source>
</evidence>
<dbReference type="AlphaFoldDB" id="A0A1N6F6V9"/>
<gene>
    <name evidence="1" type="ORF">SAMN05444165_0031</name>
</gene>
<dbReference type="EMBL" id="FSRU01000001">
    <property type="protein sequence ID" value="SIN91005.1"/>
    <property type="molecule type" value="Genomic_DNA"/>
</dbReference>
<evidence type="ECO:0000313" key="2">
    <source>
        <dbReference type="Proteomes" id="UP000185151"/>
    </source>
</evidence>
<dbReference type="RefSeq" id="WP_290439552.1">
    <property type="nucleotide sequence ID" value="NZ_FSRU01000001.1"/>
</dbReference>
<proteinExistence type="predicted"/>
<reference evidence="1 2" key="1">
    <citation type="submission" date="2016-11" db="EMBL/GenBank/DDBJ databases">
        <authorList>
            <person name="Jaros S."/>
            <person name="Januszkiewicz K."/>
            <person name="Wedrychowicz H."/>
        </authorList>
    </citation>
    <scope>NUCLEOTIDE SEQUENCE [LARGE SCALE GENOMIC DNA]</scope>
    <source>
        <strain evidence="1 2">GAS95</strain>
    </source>
</reference>